<proteinExistence type="predicted"/>
<name>A0ABQ8U4N9_9EUKA</name>
<dbReference type="Proteomes" id="UP001141327">
    <property type="component" value="Unassembled WGS sequence"/>
</dbReference>
<gene>
    <name evidence="2" type="ORF">PAPYR_11008</name>
</gene>
<evidence type="ECO:0000313" key="3">
    <source>
        <dbReference type="Proteomes" id="UP001141327"/>
    </source>
</evidence>
<protein>
    <submittedName>
        <fullName evidence="2">Uncharacterized protein</fullName>
    </submittedName>
</protein>
<feature type="region of interest" description="Disordered" evidence="1">
    <location>
        <begin position="126"/>
        <end position="182"/>
    </location>
</feature>
<dbReference type="EMBL" id="JAPMOS010000166">
    <property type="protein sequence ID" value="KAJ4454315.1"/>
    <property type="molecule type" value="Genomic_DNA"/>
</dbReference>
<comment type="caution">
    <text evidence="2">The sequence shown here is derived from an EMBL/GenBank/DDBJ whole genome shotgun (WGS) entry which is preliminary data.</text>
</comment>
<feature type="compositionally biased region" description="Basic and acidic residues" evidence="1">
    <location>
        <begin position="156"/>
        <end position="169"/>
    </location>
</feature>
<sequence length="475" mass="52452">MHIAEENHLSDFQAHFLKEHAQCGKREVFIEFFNRAEEDDLVFHDLDHISTFKNSMLDEFCKLFGHLGFSSGALPSSTLLKGIIESLQKGCSPAVSRDRIAVWIQKLLSSFMWQCYLKYRDDAPPSHSRHSSASSTDDSSDPPTSPERFPTRTHQRGGDRDVSIPDSRSRVRSRSPKHADAKGVRLALAQEGCAYGGDLHTCPGGGMEGDQGAVCAGSPRSDQAGCGQGFNTNGWFKHTCPEANRGHWTSDPACGFYRRTAAPPSDGWEFLQGVDFGGCDICCRADLCNNIEALKTHAATLPNCVLAIIGFGDPRESGNRSFPGPHRSLCASPAGRFNTNGWFKHACPEANRGHWTPPQLVRPARRCPTVGFNTNGWFKHACPEANRGHWTSDPACFYRRTDGWEFLQGDDYGGCDICCRADLCNNIEALKAHAATLPGCVVRQTQRVPPGRRGCKRSVAWTRVLNLKNVWSEEP</sequence>
<keyword evidence="3" id="KW-1185">Reference proteome</keyword>
<accession>A0ABQ8U4N9</accession>
<evidence type="ECO:0000256" key="1">
    <source>
        <dbReference type="SAM" id="MobiDB-lite"/>
    </source>
</evidence>
<evidence type="ECO:0000313" key="2">
    <source>
        <dbReference type="EMBL" id="KAJ4454315.1"/>
    </source>
</evidence>
<organism evidence="2 3">
    <name type="scientific">Paratrimastix pyriformis</name>
    <dbReference type="NCBI Taxonomy" id="342808"/>
    <lineage>
        <taxon>Eukaryota</taxon>
        <taxon>Metamonada</taxon>
        <taxon>Preaxostyla</taxon>
        <taxon>Paratrimastigidae</taxon>
        <taxon>Paratrimastix</taxon>
    </lineage>
</organism>
<reference evidence="2" key="1">
    <citation type="journal article" date="2022" name="bioRxiv">
        <title>Genomics of Preaxostyla Flagellates Illuminates Evolutionary Transitions and the Path Towards Mitochondrial Loss.</title>
        <authorList>
            <person name="Novak L.V.F."/>
            <person name="Treitli S.C."/>
            <person name="Pyrih J."/>
            <person name="Halakuc P."/>
            <person name="Pipaliya S.V."/>
            <person name="Vacek V."/>
            <person name="Brzon O."/>
            <person name="Soukal P."/>
            <person name="Eme L."/>
            <person name="Dacks J.B."/>
            <person name="Karnkowska A."/>
            <person name="Elias M."/>
            <person name="Hampl V."/>
        </authorList>
    </citation>
    <scope>NUCLEOTIDE SEQUENCE</scope>
    <source>
        <strain evidence="2">RCP-MX</strain>
    </source>
</reference>